<evidence type="ECO:0000313" key="2">
    <source>
        <dbReference type="Proteomes" id="UP000092445"/>
    </source>
</evidence>
<sequence>MNLRSILCFKESNLWFSNWSFPRFHVFPLSNQFPPPNSFFPPINQFSQPPKGRKGINTLPSLMTKDGRTCSFLDEKAEQCDRKRITVKPKT</sequence>
<organism evidence="1 2">
    <name type="scientific">Glossina pallidipes</name>
    <name type="common">Tsetse fly</name>
    <dbReference type="NCBI Taxonomy" id="7398"/>
    <lineage>
        <taxon>Eukaryota</taxon>
        <taxon>Metazoa</taxon>
        <taxon>Ecdysozoa</taxon>
        <taxon>Arthropoda</taxon>
        <taxon>Hexapoda</taxon>
        <taxon>Insecta</taxon>
        <taxon>Pterygota</taxon>
        <taxon>Neoptera</taxon>
        <taxon>Endopterygota</taxon>
        <taxon>Diptera</taxon>
        <taxon>Brachycera</taxon>
        <taxon>Muscomorpha</taxon>
        <taxon>Hippoboscoidea</taxon>
        <taxon>Glossinidae</taxon>
        <taxon>Glossina</taxon>
    </lineage>
</organism>
<accession>A0A1A9ZVM0</accession>
<dbReference type="EnsemblMetazoa" id="GPAI026427-RA">
    <property type="protein sequence ID" value="GPAI026427-PA"/>
    <property type="gene ID" value="GPAI026427"/>
</dbReference>
<dbReference type="VEuPathDB" id="VectorBase:GPAI026427"/>
<dbReference type="AlphaFoldDB" id="A0A1A9ZVM0"/>
<protein>
    <submittedName>
        <fullName evidence="1">Uncharacterized protein</fullName>
    </submittedName>
</protein>
<keyword evidence="2" id="KW-1185">Reference proteome</keyword>
<name>A0A1A9ZVM0_GLOPL</name>
<reference evidence="1" key="2">
    <citation type="submission" date="2020-05" db="UniProtKB">
        <authorList>
            <consortium name="EnsemblMetazoa"/>
        </authorList>
    </citation>
    <scope>IDENTIFICATION</scope>
    <source>
        <strain evidence="1">IAEA</strain>
    </source>
</reference>
<evidence type="ECO:0000313" key="1">
    <source>
        <dbReference type="EnsemblMetazoa" id="GPAI026427-PA"/>
    </source>
</evidence>
<dbReference type="Proteomes" id="UP000092445">
    <property type="component" value="Unassembled WGS sequence"/>
</dbReference>
<proteinExistence type="predicted"/>
<reference evidence="2" key="1">
    <citation type="submission" date="2014-03" db="EMBL/GenBank/DDBJ databases">
        <authorList>
            <person name="Aksoy S."/>
            <person name="Warren W."/>
            <person name="Wilson R.K."/>
        </authorList>
    </citation>
    <scope>NUCLEOTIDE SEQUENCE [LARGE SCALE GENOMIC DNA]</scope>
    <source>
        <strain evidence="2">IAEA</strain>
    </source>
</reference>